<evidence type="ECO:0000256" key="2">
    <source>
        <dbReference type="ARBA" id="ARBA00022692"/>
    </source>
</evidence>
<dbReference type="GO" id="GO:0012505">
    <property type="term" value="C:endomembrane system"/>
    <property type="evidence" value="ECO:0007669"/>
    <property type="project" value="UniProtKB-SubCell"/>
</dbReference>
<reference evidence="7 8" key="1">
    <citation type="submission" date="2019-06" db="EMBL/GenBank/DDBJ databases">
        <title>Complete genome sequence of Antarcticibacterium flavum KCTC 52984T from an Antarctic marine sediment.</title>
        <authorList>
            <person name="Lee Y.M."/>
            <person name="Shin S.C."/>
        </authorList>
    </citation>
    <scope>NUCLEOTIDE SEQUENCE [LARGE SCALE GENOMIC DNA]</scope>
    <source>
        <strain evidence="7 8">KCTC 52984</strain>
    </source>
</reference>
<dbReference type="RefSeq" id="WP_139065418.1">
    <property type="nucleotide sequence ID" value="NZ_CP040812.1"/>
</dbReference>
<keyword evidence="2 5" id="KW-0812">Transmembrane</keyword>
<evidence type="ECO:0000259" key="6">
    <source>
        <dbReference type="Pfam" id="PF06803"/>
    </source>
</evidence>
<feature type="transmembrane region" description="Helical" evidence="5">
    <location>
        <begin position="70"/>
        <end position="89"/>
    </location>
</feature>
<dbReference type="OrthoDB" id="9800034at2"/>
<feature type="domain" description="DUF1232" evidence="6">
    <location>
        <begin position="77"/>
        <end position="109"/>
    </location>
</feature>
<name>A0A5B7X2J6_9FLAO</name>
<evidence type="ECO:0000256" key="4">
    <source>
        <dbReference type="ARBA" id="ARBA00023136"/>
    </source>
</evidence>
<keyword evidence="4 5" id="KW-0472">Membrane</keyword>
<proteinExistence type="predicted"/>
<organism evidence="7 8">
    <name type="scientific">Antarcticibacterium flavum</name>
    <dbReference type="NCBI Taxonomy" id="2058175"/>
    <lineage>
        <taxon>Bacteria</taxon>
        <taxon>Pseudomonadati</taxon>
        <taxon>Bacteroidota</taxon>
        <taxon>Flavobacteriia</taxon>
        <taxon>Flavobacteriales</taxon>
        <taxon>Flavobacteriaceae</taxon>
        <taxon>Antarcticibacterium</taxon>
    </lineage>
</organism>
<dbReference type="InterPro" id="IPR010652">
    <property type="entry name" value="DUF1232"/>
</dbReference>
<evidence type="ECO:0000256" key="5">
    <source>
        <dbReference type="SAM" id="Phobius"/>
    </source>
</evidence>
<evidence type="ECO:0000256" key="1">
    <source>
        <dbReference type="ARBA" id="ARBA00004127"/>
    </source>
</evidence>
<evidence type="ECO:0000256" key="3">
    <source>
        <dbReference type="ARBA" id="ARBA00022989"/>
    </source>
</evidence>
<dbReference type="Proteomes" id="UP000309016">
    <property type="component" value="Chromosome"/>
</dbReference>
<dbReference type="AlphaFoldDB" id="A0A5B7X2J6"/>
<sequence>MAKFSEEKAEKELKKGQKNFSAEKLKDLLQKEDSLFAKFLNVTNLKEYTDDFIDLFSLLRDWYQGRYKDVPWLVISSIGGALLYVLSPIDLIPDFIPVIGYLDDAAVIAALVKYVRVDLADYRNWKEAEEV</sequence>
<evidence type="ECO:0000313" key="7">
    <source>
        <dbReference type="EMBL" id="QCY68833.1"/>
    </source>
</evidence>
<keyword evidence="3 5" id="KW-1133">Transmembrane helix</keyword>
<accession>A0A5B7X2J6</accession>
<gene>
    <name evidence="7" type="ORF">FHG64_05145</name>
</gene>
<dbReference type="KEGG" id="afla:FHG64_05145"/>
<comment type="subcellular location">
    <subcellularLocation>
        <location evidence="1">Endomembrane system</location>
        <topology evidence="1">Multi-pass membrane protein</topology>
    </subcellularLocation>
</comment>
<evidence type="ECO:0000313" key="8">
    <source>
        <dbReference type="Proteomes" id="UP000309016"/>
    </source>
</evidence>
<protein>
    <submittedName>
        <fullName evidence="7">DUF1232 domain-containing protein</fullName>
    </submittedName>
</protein>
<dbReference type="Pfam" id="PF06803">
    <property type="entry name" value="DUF1232"/>
    <property type="match status" value="1"/>
</dbReference>
<dbReference type="EMBL" id="CP040812">
    <property type="protein sequence ID" value="QCY68833.1"/>
    <property type="molecule type" value="Genomic_DNA"/>
</dbReference>
<keyword evidence="8" id="KW-1185">Reference proteome</keyword>